<dbReference type="Gramene" id="ONH92159">
    <property type="protein sequence ID" value="ONH92159"/>
    <property type="gene ID" value="PRUPE_8G159100"/>
</dbReference>
<evidence type="ECO:0000313" key="1">
    <source>
        <dbReference type="EMBL" id="ONH92159.1"/>
    </source>
</evidence>
<keyword evidence="2" id="KW-1185">Reference proteome</keyword>
<dbReference type="EMBL" id="CM007658">
    <property type="protein sequence ID" value="ONH92159.1"/>
    <property type="molecule type" value="Genomic_DNA"/>
</dbReference>
<reference evidence="1 2" key="1">
    <citation type="journal article" date="2013" name="Nat. Genet.">
        <title>The high-quality draft genome of peach (Prunus persica) identifies unique patterns of genetic diversity, domestication and genome evolution.</title>
        <authorList>
            <consortium name="International Peach Genome Initiative"/>
            <person name="Verde I."/>
            <person name="Abbott A.G."/>
            <person name="Scalabrin S."/>
            <person name="Jung S."/>
            <person name="Shu S."/>
            <person name="Marroni F."/>
            <person name="Zhebentyayeva T."/>
            <person name="Dettori M.T."/>
            <person name="Grimwood J."/>
            <person name="Cattonaro F."/>
            <person name="Zuccolo A."/>
            <person name="Rossini L."/>
            <person name="Jenkins J."/>
            <person name="Vendramin E."/>
            <person name="Meisel L.A."/>
            <person name="Decroocq V."/>
            <person name="Sosinski B."/>
            <person name="Prochnik S."/>
            <person name="Mitros T."/>
            <person name="Policriti A."/>
            <person name="Cipriani G."/>
            <person name="Dondini L."/>
            <person name="Ficklin S."/>
            <person name="Goodstein D.M."/>
            <person name="Xuan P."/>
            <person name="Del Fabbro C."/>
            <person name="Aramini V."/>
            <person name="Copetti D."/>
            <person name="Gonzalez S."/>
            <person name="Horner D.S."/>
            <person name="Falchi R."/>
            <person name="Lucas S."/>
            <person name="Mica E."/>
            <person name="Maldonado J."/>
            <person name="Lazzari B."/>
            <person name="Bielenberg D."/>
            <person name="Pirona R."/>
            <person name="Miculan M."/>
            <person name="Barakat A."/>
            <person name="Testolin R."/>
            <person name="Stella A."/>
            <person name="Tartarini S."/>
            <person name="Tonutti P."/>
            <person name="Arus P."/>
            <person name="Orellana A."/>
            <person name="Wells C."/>
            <person name="Main D."/>
            <person name="Vizzotto G."/>
            <person name="Silva H."/>
            <person name="Salamini F."/>
            <person name="Schmutz J."/>
            <person name="Morgante M."/>
            <person name="Rokhsar D.S."/>
        </authorList>
    </citation>
    <scope>NUCLEOTIDE SEQUENCE [LARGE SCALE GENOMIC DNA]</scope>
    <source>
        <strain evidence="2">cv. Nemared</strain>
    </source>
</reference>
<accession>A0A251N0Q4</accession>
<sequence length="45" mass="5665">MKLREMINQSTESDADLVKERTWRRMRGKRVHTTWWFDMLEIRIL</sequence>
<evidence type="ECO:0000313" key="2">
    <source>
        <dbReference type="Proteomes" id="UP000006882"/>
    </source>
</evidence>
<name>A0A251N0Q4_PRUPE</name>
<protein>
    <submittedName>
        <fullName evidence="1">Uncharacterized protein</fullName>
    </submittedName>
</protein>
<organism evidence="1 2">
    <name type="scientific">Prunus persica</name>
    <name type="common">Peach</name>
    <name type="synonym">Amygdalus persica</name>
    <dbReference type="NCBI Taxonomy" id="3760"/>
    <lineage>
        <taxon>Eukaryota</taxon>
        <taxon>Viridiplantae</taxon>
        <taxon>Streptophyta</taxon>
        <taxon>Embryophyta</taxon>
        <taxon>Tracheophyta</taxon>
        <taxon>Spermatophyta</taxon>
        <taxon>Magnoliopsida</taxon>
        <taxon>eudicotyledons</taxon>
        <taxon>Gunneridae</taxon>
        <taxon>Pentapetalae</taxon>
        <taxon>rosids</taxon>
        <taxon>fabids</taxon>
        <taxon>Rosales</taxon>
        <taxon>Rosaceae</taxon>
        <taxon>Amygdaloideae</taxon>
        <taxon>Amygdaleae</taxon>
        <taxon>Prunus</taxon>
    </lineage>
</organism>
<dbReference type="Proteomes" id="UP000006882">
    <property type="component" value="Chromosome G8"/>
</dbReference>
<proteinExistence type="predicted"/>
<dbReference type="AlphaFoldDB" id="A0A251N0Q4"/>
<gene>
    <name evidence="1" type="ORF">PRUPE_8G159100</name>
</gene>